<organism evidence="1 2">
    <name type="scientific">Mycobacterium kansasii</name>
    <dbReference type="NCBI Taxonomy" id="1768"/>
    <lineage>
        <taxon>Bacteria</taxon>
        <taxon>Bacillati</taxon>
        <taxon>Actinomycetota</taxon>
        <taxon>Actinomycetes</taxon>
        <taxon>Mycobacteriales</taxon>
        <taxon>Mycobacteriaceae</taxon>
        <taxon>Mycobacterium</taxon>
    </lineage>
</organism>
<dbReference type="AlphaFoldDB" id="A0A1V3XIY0"/>
<gene>
    <name evidence="1" type="ORF">BZL30_2255</name>
</gene>
<dbReference type="EMBL" id="MVBM01000002">
    <property type="protein sequence ID" value="OOK78431.1"/>
    <property type="molecule type" value="Genomic_DNA"/>
</dbReference>
<reference evidence="1 2" key="1">
    <citation type="submission" date="2017-02" db="EMBL/GenBank/DDBJ databases">
        <title>Complete genome sequences of Mycobacterium kansasii strains isolated from rhesus macaques.</title>
        <authorList>
            <person name="Panda A."/>
            <person name="Nagaraj S."/>
            <person name="Zhao X."/>
            <person name="Tettelin H."/>
            <person name="Detolla L.J."/>
        </authorList>
    </citation>
    <scope>NUCLEOTIDE SEQUENCE [LARGE SCALE GENOMIC DNA]</scope>
    <source>
        <strain evidence="1 2">11-3813</strain>
    </source>
</reference>
<dbReference type="RefSeq" id="WP_023366418.1">
    <property type="nucleotide sequence ID" value="NZ_CP019883.1"/>
</dbReference>
<name>A0A1V3XIY0_MYCKA</name>
<dbReference type="Proteomes" id="UP000189229">
    <property type="component" value="Unassembled WGS sequence"/>
</dbReference>
<evidence type="ECO:0000313" key="1">
    <source>
        <dbReference type="EMBL" id="OOK78431.1"/>
    </source>
</evidence>
<evidence type="ECO:0000313" key="2">
    <source>
        <dbReference type="Proteomes" id="UP000189229"/>
    </source>
</evidence>
<comment type="caution">
    <text evidence="1">The sequence shown here is derived from an EMBL/GenBank/DDBJ whole genome shotgun (WGS) entry which is preliminary data.</text>
</comment>
<proteinExistence type="predicted"/>
<sequence length="48" mass="4980">MTGGVAVEAVVVGVVVLVIGGGVTPLPVQAWPLIVQFEGVRPRMTSRH</sequence>
<protein>
    <submittedName>
        <fullName evidence="1">Uncharacterized protein</fullName>
    </submittedName>
</protein>
<accession>A0A1V3XIY0</accession>